<keyword evidence="2" id="KW-1185">Reference proteome</keyword>
<gene>
    <name evidence="1" type="ORF">NBO_28g0039</name>
</gene>
<evidence type="ECO:0000313" key="2">
    <source>
        <dbReference type="Proteomes" id="UP000016927"/>
    </source>
</evidence>
<reference evidence="1 2" key="1">
    <citation type="journal article" date="2013" name="BMC Genomics">
        <title>Comparative genomics of parasitic silkworm microsporidia reveal an association between genome expansion and host adaptation.</title>
        <authorList>
            <person name="Pan G."/>
            <person name="Xu J."/>
            <person name="Li T."/>
            <person name="Xia Q."/>
            <person name="Liu S.L."/>
            <person name="Zhang G."/>
            <person name="Li S."/>
            <person name="Li C."/>
            <person name="Liu H."/>
            <person name="Yang L."/>
            <person name="Liu T."/>
            <person name="Zhang X."/>
            <person name="Wu Z."/>
            <person name="Fan W."/>
            <person name="Dang X."/>
            <person name="Xiang H."/>
            <person name="Tao M."/>
            <person name="Li Y."/>
            <person name="Hu J."/>
            <person name="Li Z."/>
            <person name="Lin L."/>
            <person name="Luo J."/>
            <person name="Geng L."/>
            <person name="Wang L."/>
            <person name="Long M."/>
            <person name="Wan Y."/>
            <person name="He N."/>
            <person name="Zhang Z."/>
            <person name="Lu C."/>
            <person name="Keeling P.J."/>
            <person name="Wang J."/>
            <person name="Xiang Z."/>
            <person name="Zhou Z."/>
        </authorList>
    </citation>
    <scope>NUCLEOTIDE SEQUENCE [LARGE SCALE GENOMIC DNA]</scope>
    <source>
        <strain evidence="2">CQ1 / CVCC 102059</strain>
    </source>
</reference>
<dbReference type="Proteomes" id="UP000016927">
    <property type="component" value="Unassembled WGS sequence"/>
</dbReference>
<accession>R0MJM9</accession>
<evidence type="ECO:0000313" key="1">
    <source>
        <dbReference type="EMBL" id="EOB14400.1"/>
    </source>
</evidence>
<dbReference type="EMBL" id="KB908936">
    <property type="protein sequence ID" value="EOB14400.1"/>
    <property type="molecule type" value="Genomic_DNA"/>
</dbReference>
<proteinExistence type="predicted"/>
<name>R0MJM9_NOSB1</name>
<protein>
    <submittedName>
        <fullName evidence="1">Uncharacterized protein</fullName>
    </submittedName>
</protein>
<dbReference type="VEuPathDB" id="MicrosporidiaDB:NBO_28g0039"/>
<sequence length="171" mass="20383">MNWLTVLVSLFLKIRSDNSKLEIKQVFLFENNLLDDSNRCIEAGEGYNHAFKFPDEVINRPLHDIKPIENFYLDCDNNLRYVELSEDMQEKIFYGLNSSKLDKKYIRILLLTTDLPIVDAEEYKNYKGRKRNFEAHLWAEKPNDDYNDIINLKFDIDKSLIIYIKEKFKCS</sequence>
<organism evidence="1 2">
    <name type="scientific">Nosema bombycis (strain CQ1 / CVCC 102059)</name>
    <name type="common">Microsporidian parasite</name>
    <name type="synonym">Pebrine of silkworm</name>
    <dbReference type="NCBI Taxonomy" id="578461"/>
    <lineage>
        <taxon>Eukaryota</taxon>
        <taxon>Fungi</taxon>
        <taxon>Fungi incertae sedis</taxon>
        <taxon>Microsporidia</taxon>
        <taxon>Nosematidae</taxon>
        <taxon>Nosema</taxon>
    </lineage>
</organism>
<dbReference type="HOGENOM" id="CLU_1563315_0_0_1"/>
<dbReference type="AlphaFoldDB" id="R0MJM9"/>